<evidence type="ECO:0000256" key="5">
    <source>
        <dbReference type="ARBA" id="ARBA00022840"/>
    </source>
</evidence>
<dbReference type="GO" id="GO:0005524">
    <property type="term" value="F:ATP binding"/>
    <property type="evidence" value="ECO:0007669"/>
    <property type="project" value="UniProtKB-KW"/>
</dbReference>
<dbReference type="OrthoDB" id="10265971at2759"/>
<feature type="compositionally biased region" description="Polar residues" evidence="8">
    <location>
        <begin position="1"/>
        <end position="24"/>
    </location>
</feature>
<evidence type="ECO:0000256" key="7">
    <source>
        <dbReference type="ARBA" id="ARBA00023306"/>
    </source>
</evidence>
<dbReference type="GO" id="GO:0033314">
    <property type="term" value="P:mitotic DNA replication checkpoint signaling"/>
    <property type="evidence" value="ECO:0007669"/>
    <property type="project" value="TreeGrafter"/>
</dbReference>
<dbReference type="Gene3D" id="3.40.50.300">
    <property type="entry name" value="P-loop containing nucleotide triphosphate hydrolases"/>
    <property type="match status" value="1"/>
</dbReference>
<comment type="similarity">
    <text evidence="2">Belongs to the rad17/RAD24 family.</text>
</comment>
<dbReference type="InterPro" id="IPR004582">
    <property type="entry name" value="Checkpoint_prot_Rad17_Rad24"/>
</dbReference>
<dbReference type="EMBL" id="REGN01012808">
    <property type="protein sequence ID" value="RMZ94778.1"/>
    <property type="molecule type" value="Genomic_DNA"/>
</dbReference>
<comment type="subcellular location">
    <subcellularLocation>
        <location evidence="1">Nucleus</location>
    </subcellularLocation>
</comment>
<keyword evidence="5" id="KW-0067">ATP-binding</keyword>
<name>A0A3M7P6S3_BRAPC</name>
<evidence type="ECO:0000256" key="4">
    <source>
        <dbReference type="ARBA" id="ARBA00022763"/>
    </source>
</evidence>
<dbReference type="GO" id="GO:0006281">
    <property type="term" value="P:DNA repair"/>
    <property type="evidence" value="ECO:0007669"/>
    <property type="project" value="InterPro"/>
</dbReference>
<dbReference type="PANTHER" id="PTHR12172:SF0">
    <property type="entry name" value="CELL CYCLE CHECKPOINT PROTEIN RAD17"/>
    <property type="match status" value="1"/>
</dbReference>
<evidence type="ECO:0000256" key="3">
    <source>
        <dbReference type="ARBA" id="ARBA00022741"/>
    </source>
</evidence>
<dbReference type="PANTHER" id="PTHR12172">
    <property type="entry name" value="CELL CYCLE CHECKPOINT PROTEIN RAD17"/>
    <property type="match status" value="1"/>
</dbReference>
<dbReference type="STRING" id="10195.A0A3M7P6S3"/>
<dbReference type="GO" id="GO:0003689">
    <property type="term" value="F:DNA clamp loader activity"/>
    <property type="evidence" value="ECO:0007669"/>
    <property type="project" value="TreeGrafter"/>
</dbReference>
<keyword evidence="3" id="KW-0547">Nucleotide-binding</keyword>
<keyword evidence="6" id="KW-0539">Nucleus</keyword>
<feature type="non-terminal residue" evidence="9">
    <location>
        <position position="289"/>
    </location>
</feature>
<dbReference type="InterPro" id="IPR027417">
    <property type="entry name" value="P-loop_NTPase"/>
</dbReference>
<dbReference type="GO" id="GO:0000077">
    <property type="term" value="P:DNA damage checkpoint signaling"/>
    <property type="evidence" value="ECO:0007669"/>
    <property type="project" value="TreeGrafter"/>
</dbReference>
<organism evidence="9 10">
    <name type="scientific">Brachionus plicatilis</name>
    <name type="common">Marine rotifer</name>
    <name type="synonym">Brachionus muelleri</name>
    <dbReference type="NCBI Taxonomy" id="10195"/>
    <lineage>
        <taxon>Eukaryota</taxon>
        <taxon>Metazoa</taxon>
        <taxon>Spiralia</taxon>
        <taxon>Gnathifera</taxon>
        <taxon>Rotifera</taxon>
        <taxon>Eurotatoria</taxon>
        <taxon>Monogononta</taxon>
        <taxon>Pseudotrocha</taxon>
        <taxon>Ploima</taxon>
        <taxon>Brachionidae</taxon>
        <taxon>Brachionus</taxon>
    </lineage>
</organism>
<feature type="compositionally biased region" description="Low complexity" evidence="8">
    <location>
        <begin position="25"/>
        <end position="41"/>
    </location>
</feature>
<dbReference type="GO" id="GO:0005634">
    <property type="term" value="C:nucleus"/>
    <property type="evidence" value="ECO:0007669"/>
    <property type="project" value="UniProtKB-SubCell"/>
</dbReference>
<dbReference type="Proteomes" id="UP000276133">
    <property type="component" value="Unassembled WGS sequence"/>
</dbReference>
<sequence>MKSWVSSAFTDSSISTAKPTRCRTSVQKPSSQKESSQKQTLSNLTNKKLREIIAEPFNPVNQNTQNSTSLANKYEPENRSELSVHKNKIEQLSNLLDDCLIKNKGSIILIEGPSGCGKFVTLKVLCKEKNVELVEWDQNNLNLKSFDLQNQGDYAAPYESQIKKFTQFLFKSSRYESNQLFGQANTSHLKKILLVKELPNFAFKDVQVFLNLLQEFKRFSRFSLVFTLTQTHSTDLNPHRIFSADTRKNLRVLEISFNSIANTYMSKKIDKIAKLERFGFADKKFLENV</sequence>
<comment type="caution">
    <text evidence="9">The sequence shown here is derived from an EMBL/GenBank/DDBJ whole genome shotgun (WGS) entry which is preliminary data.</text>
</comment>
<evidence type="ECO:0000313" key="9">
    <source>
        <dbReference type="EMBL" id="RMZ94778.1"/>
    </source>
</evidence>
<accession>A0A3M7P6S3</accession>
<keyword evidence="7" id="KW-0131">Cell cycle</keyword>
<gene>
    <name evidence="9" type="ORF">BpHYR1_031924</name>
</gene>
<dbReference type="Pfam" id="PF03215">
    <property type="entry name" value="Rad17"/>
    <property type="match status" value="1"/>
</dbReference>
<reference evidence="9 10" key="1">
    <citation type="journal article" date="2018" name="Sci. Rep.">
        <title>Genomic signatures of local adaptation to the degree of environmental predictability in rotifers.</title>
        <authorList>
            <person name="Franch-Gras L."/>
            <person name="Hahn C."/>
            <person name="Garcia-Roger E.M."/>
            <person name="Carmona M.J."/>
            <person name="Serra M."/>
            <person name="Gomez A."/>
        </authorList>
    </citation>
    <scope>NUCLEOTIDE SEQUENCE [LARGE SCALE GENOMIC DNA]</scope>
    <source>
        <strain evidence="9">HYR1</strain>
    </source>
</reference>
<dbReference type="GO" id="GO:0003682">
    <property type="term" value="F:chromatin binding"/>
    <property type="evidence" value="ECO:0007669"/>
    <property type="project" value="TreeGrafter"/>
</dbReference>
<feature type="region of interest" description="Disordered" evidence="8">
    <location>
        <begin position="1"/>
        <end position="41"/>
    </location>
</feature>
<dbReference type="AlphaFoldDB" id="A0A3M7P6S3"/>
<proteinExistence type="inferred from homology"/>
<evidence type="ECO:0000256" key="2">
    <source>
        <dbReference type="ARBA" id="ARBA00006168"/>
    </source>
</evidence>
<protein>
    <submittedName>
        <fullName evidence="9">Cell cycle checkpoint RAD17 isoform X2</fullName>
    </submittedName>
</protein>
<evidence type="ECO:0000256" key="8">
    <source>
        <dbReference type="SAM" id="MobiDB-lite"/>
    </source>
</evidence>
<keyword evidence="10" id="KW-1185">Reference proteome</keyword>
<evidence type="ECO:0000313" key="10">
    <source>
        <dbReference type="Proteomes" id="UP000276133"/>
    </source>
</evidence>
<evidence type="ECO:0000256" key="1">
    <source>
        <dbReference type="ARBA" id="ARBA00004123"/>
    </source>
</evidence>
<keyword evidence="4" id="KW-0227">DNA damage</keyword>
<dbReference type="SUPFAM" id="SSF52540">
    <property type="entry name" value="P-loop containing nucleoside triphosphate hydrolases"/>
    <property type="match status" value="1"/>
</dbReference>
<evidence type="ECO:0000256" key="6">
    <source>
        <dbReference type="ARBA" id="ARBA00023242"/>
    </source>
</evidence>